<dbReference type="AlphaFoldDB" id="A0A4C1Y2L1"/>
<comment type="caution">
    <text evidence="1">The sequence shown here is derived from an EMBL/GenBank/DDBJ whole genome shotgun (WGS) entry which is preliminary data.</text>
</comment>
<dbReference type="EMBL" id="BGZK01001024">
    <property type="protein sequence ID" value="GBP68797.1"/>
    <property type="molecule type" value="Genomic_DNA"/>
</dbReference>
<evidence type="ECO:0000313" key="2">
    <source>
        <dbReference type="Proteomes" id="UP000299102"/>
    </source>
</evidence>
<dbReference type="Proteomes" id="UP000299102">
    <property type="component" value="Unassembled WGS sequence"/>
</dbReference>
<reference evidence="1 2" key="1">
    <citation type="journal article" date="2019" name="Commun. Biol.">
        <title>The bagworm genome reveals a unique fibroin gene that provides high tensile strength.</title>
        <authorList>
            <person name="Kono N."/>
            <person name="Nakamura H."/>
            <person name="Ohtoshi R."/>
            <person name="Tomita M."/>
            <person name="Numata K."/>
            <person name="Arakawa K."/>
        </authorList>
    </citation>
    <scope>NUCLEOTIDE SEQUENCE [LARGE SCALE GENOMIC DNA]</scope>
</reference>
<protein>
    <submittedName>
        <fullName evidence="1">Uncharacterized protein</fullName>
    </submittedName>
</protein>
<organism evidence="1 2">
    <name type="scientific">Eumeta variegata</name>
    <name type="common">Bagworm moth</name>
    <name type="synonym">Eumeta japonica</name>
    <dbReference type="NCBI Taxonomy" id="151549"/>
    <lineage>
        <taxon>Eukaryota</taxon>
        <taxon>Metazoa</taxon>
        <taxon>Ecdysozoa</taxon>
        <taxon>Arthropoda</taxon>
        <taxon>Hexapoda</taxon>
        <taxon>Insecta</taxon>
        <taxon>Pterygota</taxon>
        <taxon>Neoptera</taxon>
        <taxon>Endopterygota</taxon>
        <taxon>Lepidoptera</taxon>
        <taxon>Glossata</taxon>
        <taxon>Ditrysia</taxon>
        <taxon>Tineoidea</taxon>
        <taxon>Psychidae</taxon>
        <taxon>Oiketicinae</taxon>
        <taxon>Eumeta</taxon>
    </lineage>
</organism>
<name>A0A4C1Y2L1_EUMVA</name>
<keyword evidence="2" id="KW-1185">Reference proteome</keyword>
<evidence type="ECO:0000313" key="1">
    <source>
        <dbReference type="EMBL" id="GBP68797.1"/>
    </source>
</evidence>
<sequence>MFLISPMPGSRGCGAGALPEGPERVGFYEARSRRPIIEASVLIDRKRTQLVCVRPDLFLYCPGSFTVGSRYARAGRLRGAVGALVQLRVIGFR</sequence>
<gene>
    <name evidence="1" type="ORF">EVAR_36559_1</name>
</gene>
<proteinExistence type="predicted"/>
<accession>A0A4C1Y2L1</accession>